<feature type="region of interest" description="Disordered" evidence="1">
    <location>
        <begin position="1"/>
        <end position="62"/>
    </location>
</feature>
<evidence type="ECO:0000313" key="2">
    <source>
        <dbReference type="EMBL" id="CAJ0588108.1"/>
    </source>
</evidence>
<sequence length="101" mass="11277">MKRIARELQNFSPNLRTGQTQQTDDASGDEDVTMDDTEQSLLDDEINQADKDADGADAADIPAPFKNANGYLKNAAREALSLFSDKRTQLYEEEIKLARLK</sequence>
<reference evidence="2" key="1">
    <citation type="submission" date="2023-07" db="EMBL/GenBank/DDBJ databases">
        <authorList>
            <consortium name="CYATHOMIX"/>
        </authorList>
    </citation>
    <scope>NUCLEOTIDE SEQUENCE</scope>
    <source>
        <strain evidence="2">N/A</strain>
    </source>
</reference>
<comment type="caution">
    <text evidence="2">The sequence shown here is derived from an EMBL/GenBank/DDBJ whole genome shotgun (WGS) entry which is preliminary data.</text>
</comment>
<dbReference type="AlphaFoldDB" id="A0AA36DI90"/>
<dbReference type="EMBL" id="CATQJL010000001">
    <property type="protein sequence ID" value="CAJ0588108.1"/>
    <property type="molecule type" value="Genomic_DNA"/>
</dbReference>
<keyword evidence="3" id="KW-1185">Reference proteome</keyword>
<dbReference type="Proteomes" id="UP001176961">
    <property type="component" value="Unassembled WGS sequence"/>
</dbReference>
<protein>
    <submittedName>
        <fullName evidence="2">Uncharacterized protein</fullName>
    </submittedName>
</protein>
<proteinExistence type="predicted"/>
<evidence type="ECO:0000256" key="1">
    <source>
        <dbReference type="SAM" id="MobiDB-lite"/>
    </source>
</evidence>
<evidence type="ECO:0000313" key="3">
    <source>
        <dbReference type="Proteomes" id="UP001176961"/>
    </source>
</evidence>
<feature type="compositionally biased region" description="Acidic residues" evidence="1">
    <location>
        <begin position="26"/>
        <end position="47"/>
    </location>
</feature>
<feature type="compositionally biased region" description="Polar residues" evidence="1">
    <location>
        <begin position="9"/>
        <end position="25"/>
    </location>
</feature>
<name>A0AA36DI90_CYLNA</name>
<organism evidence="2 3">
    <name type="scientific">Cylicocyclus nassatus</name>
    <name type="common">Nematode worm</name>
    <dbReference type="NCBI Taxonomy" id="53992"/>
    <lineage>
        <taxon>Eukaryota</taxon>
        <taxon>Metazoa</taxon>
        <taxon>Ecdysozoa</taxon>
        <taxon>Nematoda</taxon>
        <taxon>Chromadorea</taxon>
        <taxon>Rhabditida</taxon>
        <taxon>Rhabditina</taxon>
        <taxon>Rhabditomorpha</taxon>
        <taxon>Strongyloidea</taxon>
        <taxon>Strongylidae</taxon>
        <taxon>Cylicocyclus</taxon>
    </lineage>
</organism>
<gene>
    <name evidence="2" type="ORF">CYNAS_LOCUS91</name>
</gene>
<accession>A0AA36DI90</accession>